<dbReference type="EMBL" id="UYWY01023304">
    <property type="protein sequence ID" value="VDM47391.1"/>
    <property type="molecule type" value="Genomic_DNA"/>
</dbReference>
<dbReference type="Proteomes" id="UP000050794">
    <property type="component" value="Unassembled WGS sequence"/>
</dbReference>
<protein>
    <submittedName>
        <fullName evidence="1 3">Uncharacterized protein</fullName>
    </submittedName>
</protein>
<accession>A0A183V5Q0</accession>
<gene>
    <name evidence="1" type="ORF">TCNE_LOCUS16070</name>
</gene>
<proteinExistence type="predicted"/>
<keyword evidence="2" id="KW-1185">Reference proteome</keyword>
<evidence type="ECO:0000313" key="1">
    <source>
        <dbReference type="EMBL" id="VDM47391.1"/>
    </source>
</evidence>
<evidence type="ECO:0000313" key="2">
    <source>
        <dbReference type="Proteomes" id="UP000050794"/>
    </source>
</evidence>
<reference evidence="1 2" key="2">
    <citation type="submission" date="2018-11" db="EMBL/GenBank/DDBJ databases">
        <authorList>
            <consortium name="Pathogen Informatics"/>
        </authorList>
    </citation>
    <scope>NUCLEOTIDE SEQUENCE [LARGE SCALE GENOMIC DNA]</scope>
</reference>
<dbReference type="WBParaSite" id="TCNE_0001607101-mRNA-1">
    <property type="protein sequence ID" value="TCNE_0001607101-mRNA-1"/>
    <property type="gene ID" value="TCNE_0001607101"/>
</dbReference>
<sequence>MVRNRWASAVSLASYFQLYLSEGNMVIANVDFMRYPLRHIPYSNVQHSPMAAYERCASRCKRAAVHGRCAGDR</sequence>
<name>A0A183V5Q0_TOXCA</name>
<reference evidence="3" key="1">
    <citation type="submission" date="2016-06" db="UniProtKB">
        <authorList>
            <consortium name="WormBaseParasite"/>
        </authorList>
    </citation>
    <scope>IDENTIFICATION</scope>
</reference>
<dbReference type="AlphaFoldDB" id="A0A183V5Q0"/>
<evidence type="ECO:0000313" key="3">
    <source>
        <dbReference type="WBParaSite" id="TCNE_0001607101-mRNA-1"/>
    </source>
</evidence>
<organism evidence="2 3">
    <name type="scientific">Toxocara canis</name>
    <name type="common">Canine roundworm</name>
    <dbReference type="NCBI Taxonomy" id="6265"/>
    <lineage>
        <taxon>Eukaryota</taxon>
        <taxon>Metazoa</taxon>
        <taxon>Ecdysozoa</taxon>
        <taxon>Nematoda</taxon>
        <taxon>Chromadorea</taxon>
        <taxon>Rhabditida</taxon>
        <taxon>Spirurina</taxon>
        <taxon>Ascaridomorpha</taxon>
        <taxon>Ascaridoidea</taxon>
        <taxon>Toxocaridae</taxon>
        <taxon>Toxocara</taxon>
    </lineage>
</organism>